<protein>
    <submittedName>
        <fullName evidence="1">Uncharacterized protein</fullName>
    </submittedName>
</protein>
<dbReference type="InterPro" id="IPR019587">
    <property type="entry name" value="Polyketide_cyclase/dehydratase"/>
</dbReference>
<dbReference type="PANTHER" id="PTHR36166:SF1">
    <property type="entry name" value="SRPBCC DOMAIN-CONTAINING PROTEIN"/>
    <property type="match status" value="1"/>
</dbReference>
<comment type="caution">
    <text evidence="1">The sequence shown here is derived from an EMBL/GenBank/DDBJ whole genome shotgun (WGS) entry which is preliminary data.</text>
</comment>
<dbReference type="PANTHER" id="PTHR36166">
    <property type="entry name" value="CHROMOSOME 9, WHOLE GENOME SHOTGUN SEQUENCE"/>
    <property type="match status" value="1"/>
</dbReference>
<dbReference type="EMBL" id="CACVBS010000035">
    <property type="protein sequence ID" value="CAA7262097.1"/>
    <property type="molecule type" value="Genomic_DNA"/>
</dbReference>
<dbReference type="Pfam" id="PF10604">
    <property type="entry name" value="Polyketide_cyc2"/>
    <property type="match status" value="1"/>
</dbReference>
<dbReference type="Proteomes" id="UP000467700">
    <property type="component" value="Unassembled WGS sequence"/>
</dbReference>
<accession>A0A8S0XPN6</accession>
<proteinExistence type="predicted"/>
<dbReference type="SUPFAM" id="SSF55961">
    <property type="entry name" value="Bet v1-like"/>
    <property type="match status" value="1"/>
</dbReference>
<organism evidence="1 2">
    <name type="scientific">Cyclocybe aegerita</name>
    <name type="common">Black poplar mushroom</name>
    <name type="synonym">Agrocybe aegerita</name>
    <dbReference type="NCBI Taxonomy" id="1973307"/>
    <lineage>
        <taxon>Eukaryota</taxon>
        <taxon>Fungi</taxon>
        <taxon>Dikarya</taxon>
        <taxon>Basidiomycota</taxon>
        <taxon>Agaricomycotina</taxon>
        <taxon>Agaricomycetes</taxon>
        <taxon>Agaricomycetidae</taxon>
        <taxon>Agaricales</taxon>
        <taxon>Agaricineae</taxon>
        <taxon>Bolbitiaceae</taxon>
        <taxon>Cyclocybe</taxon>
    </lineage>
</organism>
<name>A0A8S0XPN6_CYCAE</name>
<dbReference type="CDD" id="cd07822">
    <property type="entry name" value="SRPBCC_4"/>
    <property type="match status" value="1"/>
</dbReference>
<dbReference type="InterPro" id="IPR023393">
    <property type="entry name" value="START-like_dom_sf"/>
</dbReference>
<gene>
    <name evidence="1" type="ORF">AAE3_LOCUS4208</name>
</gene>
<sequence>MADHNTHLPPLGSDFVFTVSSSALIDAPREKVWSILLDFLSYKEWNTFARSFTITDASGNPLPDQTPAEGKYMAIKVNMPPKLGEPGWFGSSSAFVTISTLDPENYRAAWKTTGIPYFILHTERWQALSVDEATGKTKYENIEAFGGLAAYLVWLFVGTKLKVGFAATAECLKKRAEEK</sequence>
<evidence type="ECO:0000313" key="1">
    <source>
        <dbReference type="EMBL" id="CAA7262097.1"/>
    </source>
</evidence>
<keyword evidence="2" id="KW-1185">Reference proteome</keyword>
<dbReference type="Gene3D" id="3.30.530.20">
    <property type="match status" value="1"/>
</dbReference>
<dbReference type="OrthoDB" id="509124at2759"/>
<reference evidence="1 2" key="1">
    <citation type="submission" date="2020-01" db="EMBL/GenBank/DDBJ databases">
        <authorList>
            <person name="Gupta K D."/>
        </authorList>
    </citation>
    <scope>NUCLEOTIDE SEQUENCE [LARGE SCALE GENOMIC DNA]</scope>
</reference>
<dbReference type="AlphaFoldDB" id="A0A8S0XPN6"/>
<evidence type="ECO:0000313" key="2">
    <source>
        <dbReference type="Proteomes" id="UP000467700"/>
    </source>
</evidence>